<dbReference type="EMBL" id="AJIL01000141">
    <property type="protein sequence ID" value="KNE93252.1"/>
    <property type="molecule type" value="Genomic_DNA"/>
</dbReference>
<dbReference type="OrthoDB" id="10352185at2759"/>
<evidence type="ECO:0000313" key="3">
    <source>
        <dbReference type="Proteomes" id="UP000054564"/>
    </source>
</evidence>
<gene>
    <name evidence="2" type="ORF">PSTG_13364</name>
</gene>
<feature type="compositionally biased region" description="Polar residues" evidence="1">
    <location>
        <begin position="123"/>
        <end position="133"/>
    </location>
</feature>
<feature type="region of interest" description="Disordered" evidence="1">
    <location>
        <begin position="68"/>
        <end position="133"/>
    </location>
</feature>
<dbReference type="Proteomes" id="UP000054564">
    <property type="component" value="Unassembled WGS sequence"/>
</dbReference>
<comment type="caution">
    <text evidence="2">The sequence shown here is derived from an EMBL/GenBank/DDBJ whole genome shotgun (WGS) entry which is preliminary data.</text>
</comment>
<protein>
    <submittedName>
        <fullName evidence="2">Uncharacterized protein</fullName>
    </submittedName>
</protein>
<accession>A0A0L0V1S1</accession>
<dbReference type="AlphaFoldDB" id="A0A0L0V1S1"/>
<proteinExistence type="predicted"/>
<feature type="region of interest" description="Disordered" evidence="1">
    <location>
        <begin position="1"/>
        <end position="20"/>
    </location>
</feature>
<name>A0A0L0V1S1_9BASI</name>
<evidence type="ECO:0000313" key="2">
    <source>
        <dbReference type="EMBL" id="KNE93252.1"/>
    </source>
</evidence>
<sequence>MSSAASSPTPQRPERYLPTYNTTTVISQPGLERWSPESDENGTILHFCAHNRGEQRLQELRRVMYQGLPIGGPRRRPPTRGPIPPPSLVLTQRIPTPTNVFDTNEEERSSETAGRPSPDPNEASVNSTHVSAGTTLNELPPDLVACFGLEESDFVLVNQIISVSNIVSIYPSTLARLIKVFSEPTQTSAPDSEPEWRGFRPFSFPVPMQEFIVASLQTAFLRGDLEYYSHATYTGPARLSVTPLTVVLTHIRQQFRAGLIDHTDIPMRYGQAKVYAMSRVTNFCAHKHSLQTLMNFIRMKLIKKIGFFLIDFCFLINFIRMKLINARNQALQGADNPHGPLALRPTTLQDQLRLAHGRLNMLQHQFSPIPTSLSNWEEFDHEIQLVKAKSAHYQEAYANAILSRDAELFDGINTLSMIPEAERRMPTYDEVMNQLQFIVHTELDDILGSDG</sequence>
<reference evidence="3" key="1">
    <citation type="submission" date="2014-03" db="EMBL/GenBank/DDBJ databases">
        <title>The Genome Sequence of Puccinia striiformis f. sp. tritici PST-78.</title>
        <authorList>
            <consortium name="The Broad Institute Genome Sequencing Platform"/>
            <person name="Cuomo C."/>
            <person name="Hulbert S."/>
            <person name="Chen X."/>
            <person name="Walker B."/>
            <person name="Young S.K."/>
            <person name="Zeng Q."/>
            <person name="Gargeya S."/>
            <person name="Fitzgerald M."/>
            <person name="Haas B."/>
            <person name="Abouelleil A."/>
            <person name="Alvarado L."/>
            <person name="Arachchi H.M."/>
            <person name="Berlin A.M."/>
            <person name="Chapman S.B."/>
            <person name="Goldberg J."/>
            <person name="Griggs A."/>
            <person name="Gujja S."/>
            <person name="Hansen M."/>
            <person name="Howarth C."/>
            <person name="Imamovic A."/>
            <person name="Larimer J."/>
            <person name="McCowan C."/>
            <person name="Montmayeur A."/>
            <person name="Murphy C."/>
            <person name="Neiman D."/>
            <person name="Pearson M."/>
            <person name="Priest M."/>
            <person name="Roberts A."/>
            <person name="Saif S."/>
            <person name="Shea T."/>
            <person name="Sisk P."/>
            <person name="Sykes S."/>
            <person name="Wortman J."/>
            <person name="Nusbaum C."/>
            <person name="Birren B."/>
        </authorList>
    </citation>
    <scope>NUCLEOTIDE SEQUENCE [LARGE SCALE GENOMIC DNA]</scope>
    <source>
        <strain evidence="3">race PST-78</strain>
    </source>
</reference>
<organism evidence="2 3">
    <name type="scientific">Puccinia striiformis f. sp. tritici PST-78</name>
    <dbReference type="NCBI Taxonomy" id="1165861"/>
    <lineage>
        <taxon>Eukaryota</taxon>
        <taxon>Fungi</taxon>
        <taxon>Dikarya</taxon>
        <taxon>Basidiomycota</taxon>
        <taxon>Pucciniomycotina</taxon>
        <taxon>Pucciniomycetes</taxon>
        <taxon>Pucciniales</taxon>
        <taxon>Pucciniaceae</taxon>
        <taxon>Puccinia</taxon>
    </lineage>
</organism>
<evidence type="ECO:0000256" key="1">
    <source>
        <dbReference type="SAM" id="MobiDB-lite"/>
    </source>
</evidence>
<feature type="compositionally biased region" description="Polar residues" evidence="1">
    <location>
        <begin position="89"/>
        <end position="102"/>
    </location>
</feature>
<keyword evidence="3" id="KW-1185">Reference proteome</keyword>